<evidence type="ECO:0000313" key="3">
    <source>
        <dbReference type="EMBL" id="KAF6149225.1"/>
    </source>
</evidence>
<dbReference type="OrthoDB" id="5348404at2759"/>
<dbReference type="InterPro" id="IPR034257">
    <property type="entry name" value="Acinus_RRM"/>
</dbReference>
<dbReference type="SMART" id="SM00513">
    <property type="entry name" value="SAP"/>
    <property type="match status" value="1"/>
</dbReference>
<sequence>MSSKFPVLDNRPIDQWRVTELKEELKRRKLTVKGLKDDLVRRLDEALRNEIGISEEEQLIENEKDSTMDEVNGVEPEPESFLKGKDTETASNKTHVVEDVREKGKNDAHNLDSNVIVSSEGIVQDGELTVGTDSTEVLSEPVGVADSVQTNITVSENVVIHVDSTVQESQKIKTQIENDASSAQELQNIETQIEEDTKPTLKENSFSPKHHDGDGVLSLSDSNNQVSEVSPTLGFQVKSDSISTDSVSINEKNELKDSLNNDNCHIDIAVLKPEMVQPSLIDIPHSGGVISSPLDDQKPFENQGSIDVIDDTNVDLSKKNDNAEKLNLDRSSGDDSMEEDMLDIKQIDSNHNSDEVGDRVELDVCIVDEETVEATGGYSDKKDISTEKNIVAVPAEKRKLEDQDVLNSNEPPKRQRRWNSEALKVPEPQTSIRTPSTTPKDAFQPTIQKRSFTRSDSALSGGDTPKERIVPPSPKSPTTSLRIDRFLRPFTLKAVQELLAKTGSVSSFWMDHIKTHCYVTYSSVEEAAETRKALYNLQWPTNGGRLLVADFVDPQEVQLRTVAPPSPAATINTTQSTPTTPSLPHPSPRQHISKQQLPPPPPLPSNPPVALERVQLPPAPPLAKKPDPPIVTLDDLFRKTRTTPRIYYLPLSEEQVAGKLAALGKRT</sequence>
<dbReference type="Pfam" id="PF16294">
    <property type="entry name" value="RSB_motif"/>
    <property type="match status" value="1"/>
</dbReference>
<accession>A0A7J7M2V7</accession>
<proteinExistence type="predicted"/>
<organism evidence="3 4">
    <name type="scientific">Kingdonia uniflora</name>
    <dbReference type="NCBI Taxonomy" id="39325"/>
    <lineage>
        <taxon>Eukaryota</taxon>
        <taxon>Viridiplantae</taxon>
        <taxon>Streptophyta</taxon>
        <taxon>Embryophyta</taxon>
        <taxon>Tracheophyta</taxon>
        <taxon>Spermatophyta</taxon>
        <taxon>Magnoliopsida</taxon>
        <taxon>Ranunculales</taxon>
        <taxon>Circaeasteraceae</taxon>
        <taxon>Kingdonia</taxon>
    </lineage>
</organism>
<dbReference type="AlphaFoldDB" id="A0A7J7M2V7"/>
<feature type="region of interest" description="Disordered" evidence="1">
    <location>
        <begin position="194"/>
        <end position="225"/>
    </location>
</feature>
<dbReference type="PANTHER" id="PTHR47031:SF3">
    <property type="entry name" value="SAP DOMAIN-CONTAINING PROTEIN"/>
    <property type="match status" value="1"/>
</dbReference>
<dbReference type="InterPro" id="IPR032552">
    <property type="entry name" value="RSB_motif"/>
</dbReference>
<feature type="region of interest" description="Disordered" evidence="1">
    <location>
        <begin position="561"/>
        <end position="631"/>
    </location>
</feature>
<dbReference type="InterPro" id="IPR036361">
    <property type="entry name" value="SAP_dom_sf"/>
</dbReference>
<name>A0A7J7M2V7_9MAGN</name>
<reference evidence="3 4" key="1">
    <citation type="journal article" date="2020" name="IScience">
        <title>Genome Sequencing of the Endangered Kingdonia uniflora (Circaeasteraceae, Ranunculales) Reveals Potential Mechanisms of Evolutionary Specialization.</title>
        <authorList>
            <person name="Sun Y."/>
            <person name="Deng T."/>
            <person name="Zhang A."/>
            <person name="Moore M.J."/>
            <person name="Landis J.B."/>
            <person name="Lin N."/>
            <person name="Zhang H."/>
            <person name="Zhang X."/>
            <person name="Huang J."/>
            <person name="Zhang X."/>
            <person name="Sun H."/>
            <person name="Wang H."/>
        </authorList>
    </citation>
    <scope>NUCLEOTIDE SEQUENCE [LARGE SCALE GENOMIC DNA]</scope>
    <source>
        <strain evidence="3">TB1705</strain>
        <tissue evidence="3">Leaf</tissue>
    </source>
</reference>
<feature type="compositionally biased region" description="Pro residues" evidence="1">
    <location>
        <begin position="597"/>
        <end position="607"/>
    </location>
</feature>
<dbReference type="PANTHER" id="PTHR47031">
    <property type="entry name" value="SAP DNA-BINDING DOMAIN-CONTAINING PROTEIN"/>
    <property type="match status" value="1"/>
</dbReference>
<gene>
    <name evidence="3" type="ORF">GIB67_026081</name>
</gene>
<dbReference type="Pfam" id="PF02037">
    <property type="entry name" value="SAP"/>
    <property type="match status" value="1"/>
</dbReference>
<comment type="caution">
    <text evidence="3">The sequence shown here is derived from an EMBL/GenBank/DDBJ whole genome shotgun (WGS) entry which is preliminary data.</text>
</comment>
<dbReference type="SUPFAM" id="SSF68906">
    <property type="entry name" value="SAP domain"/>
    <property type="match status" value="1"/>
</dbReference>
<dbReference type="InterPro" id="IPR003034">
    <property type="entry name" value="SAP_dom"/>
</dbReference>
<keyword evidence="4" id="KW-1185">Reference proteome</keyword>
<dbReference type="GO" id="GO:0003676">
    <property type="term" value="F:nucleic acid binding"/>
    <property type="evidence" value="ECO:0007669"/>
    <property type="project" value="InterPro"/>
</dbReference>
<feature type="region of interest" description="Disordered" evidence="1">
    <location>
        <begin position="401"/>
        <end position="480"/>
    </location>
</feature>
<dbReference type="SUPFAM" id="SSF54928">
    <property type="entry name" value="RNA-binding domain, RBD"/>
    <property type="match status" value="1"/>
</dbReference>
<evidence type="ECO:0000313" key="4">
    <source>
        <dbReference type="Proteomes" id="UP000541444"/>
    </source>
</evidence>
<protein>
    <recommendedName>
        <fullName evidence="2">SAP domain-containing protein</fullName>
    </recommendedName>
</protein>
<evidence type="ECO:0000259" key="2">
    <source>
        <dbReference type="PROSITE" id="PS50800"/>
    </source>
</evidence>
<dbReference type="PROSITE" id="PS50800">
    <property type="entry name" value="SAP"/>
    <property type="match status" value="1"/>
</dbReference>
<dbReference type="InterPro" id="IPR035979">
    <property type="entry name" value="RBD_domain_sf"/>
</dbReference>
<dbReference type="EMBL" id="JACGCM010001798">
    <property type="protein sequence ID" value="KAF6149225.1"/>
    <property type="molecule type" value="Genomic_DNA"/>
</dbReference>
<dbReference type="Proteomes" id="UP000541444">
    <property type="component" value="Unassembled WGS sequence"/>
</dbReference>
<feature type="compositionally biased region" description="Polar residues" evidence="1">
    <location>
        <begin position="428"/>
        <end position="458"/>
    </location>
</feature>
<dbReference type="Gene3D" id="1.10.720.30">
    <property type="entry name" value="SAP domain"/>
    <property type="match status" value="1"/>
</dbReference>
<feature type="domain" description="SAP" evidence="2">
    <location>
        <begin position="13"/>
        <end position="47"/>
    </location>
</feature>
<feature type="region of interest" description="Disordered" evidence="1">
    <location>
        <begin position="63"/>
        <end position="85"/>
    </location>
</feature>
<dbReference type="CDD" id="cd12432">
    <property type="entry name" value="RRM_ACINU"/>
    <property type="match status" value="1"/>
</dbReference>
<evidence type="ECO:0000256" key="1">
    <source>
        <dbReference type="SAM" id="MobiDB-lite"/>
    </source>
</evidence>